<evidence type="ECO:0000259" key="11">
    <source>
        <dbReference type="PROSITE" id="PS51754"/>
    </source>
</evidence>
<comment type="similarity">
    <text evidence="2">Belongs to the eukaryotic/archaeal PrmC-related family.</text>
</comment>
<dbReference type="Proteomes" id="UP000222542">
    <property type="component" value="Unassembled WGS sequence"/>
</dbReference>
<evidence type="ECO:0000256" key="3">
    <source>
        <dbReference type="ARBA" id="ARBA00022491"/>
    </source>
</evidence>
<sequence length="436" mass="49428">MLSRIAKILLVSSHPEVYEPCDDSFALVDALVADRINLLQHQPSICMEIDINPHALRVTSETVDAHGVYAELVNIDISSGLEKRLTGLVDVMVVNPPYVPTPEDEVGCEGITSAWAGGEDGRSICWRFSSILFRLNISASSLLLLKGIVFLDMTRRFKLKLSMPSFRFCRSNKASFLPKSPLPISLYKFSNGSILDNSPVPVPPSTPHHYSAYIFRKDHNLAHKTYNSPSSEYSDHDNNNMRRRRSRNSKLNMSFSSADSGWLNFTSECDDEKPNDETESFIFSPSFESSFDVDYPMDPLTGTMNRTKKNNNAKVRRLKRYLSNSFKDSVTKASVVERLMPSCMADGKVNESFAIVKKSADPYDDFKRSMMEMILEKEMFEAKDLEQLLLCFLSLNSRHYHAVIVEAFTEIWEELFDKSFEVSGSKDPKISMNNHT</sequence>
<evidence type="ECO:0000256" key="7">
    <source>
        <dbReference type="ARBA" id="ARBA00023015"/>
    </source>
</evidence>
<dbReference type="InterPro" id="IPR006458">
    <property type="entry name" value="Ovate_C"/>
</dbReference>
<name>A0A2G2ZS64_CAPAN</name>
<dbReference type="STRING" id="4072.A0A2G2ZS64"/>
<feature type="region of interest" description="Disordered" evidence="10">
    <location>
        <begin position="226"/>
        <end position="250"/>
    </location>
</feature>
<dbReference type="GO" id="GO:0005634">
    <property type="term" value="C:nucleus"/>
    <property type="evidence" value="ECO:0007669"/>
    <property type="project" value="UniProtKB-SubCell"/>
</dbReference>
<dbReference type="Gramene" id="PHT84793">
    <property type="protein sequence ID" value="PHT84793"/>
    <property type="gene ID" value="T459_13236"/>
</dbReference>
<evidence type="ECO:0000256" key="5">
    <source>
        <dbReference type="ARBA" id="ARBA00022679"/>
    </source>
</evidence>
<proteinExistence type="inferred from homology"/>
<keyword evidence="4" id="KW-0489">Methyltransferase</keyword>
<evidence type="ECO:0000313" key="13">
    <source>
        <dbReference type="Proteomes" id="UP000222542"/>
    </source>
</evidence>
<organism evidence="12 13">
    <name type="scientific">Capsicum annuum</name>
    <name type="common">Capsicum pepper</name>
    <dbReference type="NCBI Taxonomy" id="4072"/>
    <lineage>
        <taxon>Eukaryota</taxon>
        <taxon>Viridiplantae</taxon>
        <taxon>Streptophyta</taxon>
        <taxon>Embryophyta</taxon>
        <taxon>Tracheophyta</taxon>
        <taxon>Spermatophyta</taxon>
        <taxon>Magnoliopsida</taxon>
        <taxon>eudicotyledons</taxon>
        <taxon>Gunneridae</taxon>
        <taxon>Pentapetalae</taxon>
        <taxon>asterids</taxon>
        <taxon>lamiids</taxon>
        <taxon>Solanales</taxon>
        <taxon>Solanaceae</taxon>
        <taxon>Solanoideae</taxon>
        <taxon>Capsiceae</taxon>
        <taxon>Capsicum</taxon>
    </lineage>
</organism>
<evidence type="ECO:0000256" key="2">
    <source>
        <dbReference type="ARBA" id="ARBA00006149"/>
    </source>
</evidence>
<feature type="domain" description="OVATE" evidence="11">
    <location>
        <begin position="355"/>
        <end position="414"/>
    </location>
</feature>
<evidence type="ECO:0000256" key="4">
    <source>
        <dbReference type="ARBA" id="ARBA00022603"/>
    </source>
</evidence>
<evidence type="ECO:0000256" key="9">
    <source>
        <dbReference type="ARBA" id="ARBA00023242"/>
    </source>
</evidence>
<dbReference type="PANTHER" id="PTHR45875:SF1">
    <property type="entry name" value="METHYLTRANSFERASE N6AMT1"/>
    <property type="match status" value="1"/>
</dbReference>
<keyword evidence="7" id="KW-0805">Transcription regulation</keyword>
<dbReference type="OMA" id="QGCKMCR"/>
<dbReference type="InterPro" id="IPR029063">
    <property type="entry name" value="SAM-dependent_MTases_sf"/>
</dbReference>
<gene>
    <name evidence="12" type="ORF">T459_13236</name>
</gene>
<evidence type="ECO:0000313" key="12">
    <source>
        <dbReference type="EMBL" id="PHT84793.1"/>
    </source>
</evidence>
<evidence type="ECO:0000256" key="8">
    <source>
        <dbReference type="ARBA" id="ARBA00023163"/>
    </source>
</evidence>
<dbReference type="GO" id="GO:0003676">
    <property type="term" value="F:nucleic acid binding"/>
    <property type="evidence" value="ECO:0007669"/>
    <property type="project" value="InterPro"/>
</dbReference>
<evidence type="ECO:0000256" key="10">
    <source>
        <dbReference type="SAM" id="MobiDB-lite"/>
    </source>
</evidence>
<dbReference type="GO" id="GO:0008168">
    <property type="term" value="F:methyltransferase activity"/>
    <property type="evidence" value="ECO:0007669"/>
    <property type="project" value="UniProtKB-KW"/>
</dbReference>
<dbReference type="EMBL" id="AYRZ02000004">
    <property type="protein sequence ID" value="PHT84793.1"/>
    <property type="molecule type" value="Genomic_DNA"/>
</dbReference>
<dbReference type="AlphaFoldDB" id="A0A2G2ZS64"/>
<keyword evidence="3" id="KW-0678">Repressor</keyword>
<dbReference type="GO" id="GO:0045892">
    <property type="term" value="P:negative regulation of DNA-templated transcription"/>
    <property type="evidence" value="ECO:0007669"/>
    <property type="project" value="UniProtKB-ARBA"/>
</dbReference>
<dbReference type="GO" id="GO:0032259">
    <property type="term" value="P:methylation"/>
    <property type="evidence" value="ECO:0007669"/>
    <property type="project" value="UniProtKB-KW"/>
</dbReference>
<protein>
    <submittedName>
        <fullName evidence="12">Transcription repressor OFP6</fullName>
    </submittedName>
</protein>
<comment type="subcellular location">
    <subcellularLocation>
        <location evidence="1">Nucleus</location>
    </subcellularLocation>
</comment>
<dbReference type="PROSITE" id="PS51754">
    <property type="entry name" value="OVATE"/>
    <property type="match status" value="1"/>
</dbReference>
<dbReference type="SUPFAM" id="SSF53335">
    <property type="entry name" value="S-adenosyl-L-methionine-dependent methyltransferases"/>
    <property type="match status" value="1"/>
</dbReference>
<dbReference type="NCBIfam" id="TIGR01568">
    <property type="entry name" value="A_thal_3678"/>
    <property type="match status" value="1"/>
</dbReference>
<evidence type="ECO:0000256" key="6">
    <source>
        <dbReference type="ARBA" id="ARBA00022691"/>
    </source>
</evidence>
<dbReference type="PROSITE" id="PS00092">
    <property type="entry name" value="N6_MTASE"/>
    <property type="match status" value="1"/>
</dbReference>
<evidence type="ECO:0000256" key="1">
    <source>
        <dbReference type="ARBA" id="ARBA00004123"/>
    </source>
</evidence>
<accession>A0A2G2ZS64</accession>
<reference evidence="12 13" key="1">
    <citation type="journal article" date="2014" name="Nat. Genet.">
        <title>Genome sequence of the hot pepper provides insights into the evolution of pungency in Capsicum species.</title>
        <authorList>
            <person name="Kim S."/>
            <person name="Park M."/>
            <person name="Yeom S.I."/>
            <person name="Kim Y.M."/>
            <person name="Lee J.M."/>
            <person name="Lee H.A."/>
            <person name="Seo E."/>
            <person name="Choi J."/>
            <person name="Cheong K."/>
            <person name="Kim K.T."/>
            <person name="Jung K."/>
            <person name="Lee G.W."/>
            <person name="Oh S.K."/>
            <person name="Bae C."/>
            <person name="Kim S.B."/>
            <person name="Lee H.Y."/>
            <person name="Kim S.Y."/>
            <person name="Kim M.S."/>
            <person name="Kang B.C."/>
            <person name="Jo Y.D."/>
            <person name="Yang H.B."/>
            <person name="Jeong H.J."/>
            <person name="Kang W.H."/>
            <person name="Kwon J.K."/>
            <person name="Shin C."/>
            <person name="Lim J.Y."/>
            <person name="Park J.H."/>
            <person name="Huh J.H."/>
            <person name="Kim J.S."/>
            <person name="Kim B.D."/>
            <person name="Cohen O."/>
            <person name="Paran I."/>
            <person name="Suh M.C."/>
            <person name="Lee S.B."/>
            <person name="Kim Y.K."/>
            <person name="Shin Y."/>
            <person name="Noh S.J."/>
            <person name="Park J."/>
            <person name="Seo Y.S."/>
            <person name="Kwon S.Y."/>
            <person name="Kim H.A."/>
            <person name="Park J.M."/>
            <person name="Kim H.J."/>
            <person name="Choi S.B."/>
            <person name="Bosland P.W."/>
            <person name="Reeves G."/>
            <person name="Jo S.H."/>
            <person name="Lee B.W."/>
            <person name="Cho H.T."/>
            <person name="Choi H.S."/>
            <person name="Lee M.S."/>
            <person name="Yu Y."/>
            <person name="Do Choi Y."/>
            <person name="Park B.S."/>
            <person name="van Deynze A."/>
            <person name="Ashrafi H."/>
            <person name="Hill T."/>
            <person name="Kim W.T."/>
            <person name="Pai H.S."/>
            <person name="Ahn H.K."/>
            <person name="Yeam I."/>
            <person name="Giovannoni J.J."/>
            <person name="Rose J.K."/>
            <person name="Sorensen I."/>
            <person name="Lee S.J."/>
            <person name="Kim R.W."/>
            <person name="Choi I.Y."/>
            <person name="Choi B.S."/>
            <person name="Lim J.S."/>
            <person name="Lee Y.H."/>
            <person name="Choi D."/>
        </authorList>
    </citation>
    <scope>NUCLEOTIDE SEQUENCE [LARGE SCALE GENOMIC DNA]</scope>
    <source>
        <strain evidence="13">cv. CM334</strain>
    </source>
</reference>
<keyword evidence="9" id="KW-0539">Nucleus</keyword>
<dbReference type="Pfam" id="PF04844">
    <property type="entry name" value="Ovate"/>
    <property type="match status" value="1"/>
</dbReference>
<keyword evidence="5" id="KW-0808">Transferase</keyword>
<keyword evidence="8" id="KW-0804">Transcription</keyword>
<dbReference type="InterPro" id="IPR002052">
    <property type="entry name" value="DNA_methylase_N6_adenine_CS"/>
</dbReference>
<reference evidence="12 13" key="2">
    <citation type="journal article" date="2017" name="Genome Biol.">
        <title>New reference genome sequences of hot pepper reveal the massive evolution of plant disease-resistance genes by retroduplication.</title>
        <authorList>
            <person name="Kim S."/>
            <person name="Park J."/>
            <person name="Yeom S.I."/>
            <person name="Kim Y.M."/>
            <person name="Seo E."/>
            <person name="Kim K.T."/>
            <person name="Kim M.S."/>
            <person name="Lee J.M."/>
            <person name="Cheong K."/>
            <person name="Shin H.S."/>
            <person name="Kim S.B."/>
            <person name="Han K."/>
            <person name="Lee J."/>
            <person name="Park M."/>
            <person name="Lee H.A."/>
            <person name="Lee H.Y."/>
            <person name="Lee Y."/>
            <person name="Oh S."/>
            <person name="Lee J.H."/>
            <person name="Choi E."/>
            <person name="Choi E."/>
            <person name="Lee S.E."/>
            <person name="Jeon J."/>
            <person name="Kim H."/>
            <person name="Choi G."/>
            <person name="Song H."/>
            <person name="Lee J."/>
            <person name="Lee S.C."/>
            <person name="Kwon J.K."/>
            <person name="Lee H.Y."/>
            <person name="Koo N."/>
            <person name="Hong Y."/>
            <person name="Kim R.W."/>
            <person name="Kang W.H."/>
            <person name="Huh J.H."/>
            <person name="Kang B.C."/>
            <person name="Yang T.J."/>
            <person name="Lee Y.H."/>
            <person name="Bennetzen J.L."/>
            <person name="Choi D."/>
        </authorList>
    </citation>
    <scope>NUCLEOTIDE SEQUENCE [LARGE SCALE GENOMIC DNA]</scope>
    <source>
        <strain evidence="13">cv. CM334</strain>
    </source>
</reference>
<comment type="caution">
    <text evidence="12">The sequence shown here is derived from an EMBL/GenBank/DDBJ whole genome shotgun (WGS) entry which is preliminary data.</text>
</comment>
<dbReference type="PANTHER" id="PTHR45875">
    <property type="entry name" value="METHYLTRANSFERASE N6AMT1"/>
    <property type="match status" value="1"/>
</dbReference>
<dbReference type="Gene3D" id="3.40.50.150">
    <property type="entry name" value="Vaccinia Virus protein VP39"/>
    <property type="match status" value="1"/>
</dbReference>
<dbReference type="InterPro" id="IPR052190">
    <property type="entry name" value="Euk-Arch_PrmC-MTase"/>
</dbReference>
<keyword evidence="13" id="KW-1185">Reference proteome</keyword>
<keyword evidence="6" id="KW-0949">S-adenosyl-L-methionine</keyword>